<dbReference type="Proteomes" id="UP001500467">
    <property type="component" value="Unassembled WGS sequence"/>
</dbReference>
<evidence type="ECO:0000313" key="2">
    <source>
        <dbReference type="EMBL" id="GAA1216812.1"/>
    </source>
</evidence>
<feature type="compositionally biased region" description="Basic residues" evidence="1">
    <location>
        <begin position="181"/>
        <end position="195"/>
    </location>
</feature>
<protein>
    <submittedName>
        <fullName evidence="2">Uncharacterized protein</fullName>
    </submittedName>
</protein>
<reference evidence="2 3" key="1">
    <citation type="journal article" date="2019" name="Int. J. Syst. Evol. Microbiol.">
        <title>The Global Catalogue of Microorganisms (GCM) 10K type strain sequencing project: providing services to taxonomists for standard genome sequencing and annotation.</title>
        <authorList>
            <consortium name="The Broad Institute Genomics Platform"/>
            <consortium name="The Broad Institute Genome Sequencing Center for Infectious Disease"/>
            <person name="Wu L."/>
            <person name="Ma J."/>
        </authorList>
    </citation>
    <scope>NUCLEOTIDE SEQUENCE [LARGE SCALE GENOMIC DNA]</scope>
    <source>
        <strain evidence="2 3">JCM 13022</strain>
    </source>
</reference>
<feature type="region of interest" description="Disordered" evidence="1">
    <location>
        <begin position="181"/>
        <end position="201"/>
    </location>
</feature>
<name>A0ABN1VPJ1_9PSEU</name>
<proteinExistence type="predicted"/>
<dbReference type="EMBL" id="BAAALM010000016">
    <property type="protein sequence ID" value="GAA1216812.1"/>
    <property type="molecule type" value="Genomic_DNA"/>
</dbReference>
<organism evidence="2 3">
    <name type="scientific">Prauserella alba</name>
    <dbReference type="NCBI Taxonomy" id="176898"/>
    <lineage>
        <taxon>Bacteria</taxon>
        <taxon>Bacillati</taxon>
        <taxon>Actinomycetota</taxon>
        <taxon>Actinomycetes</taxon>
        <taxon>Pseudonocardiales</taxon>
        <taxon>Pseudonocardiaceae</taxon>
        <taxon>Prauserella</taxon>
    </lineage>
</organism>
<keyword evidence="3" id="KW-1185">Reference proteome</keyword>
<comment type="caution">
    <text evidence="2">The sequence shown here is derived from an EMBL/GenBank/DDBJ whole genome shotgun (WGS) entry which is preliminary data.</text>
</comment>
<sequence>MTVIVTVALAFIGYLATYLNGVRLAQRNERLARVNRQLSDFYGPLVALTESNKRIFEAFVEQNARPGGVSIFEADTPPTEAELRDWRLWVTTVFLPNVQAMRDLVVTHADLLLDDEMPPLLLNLCAHVSGYEITAARWAQGDYAQHQSVVFFPGDEVRTYAIDGFDRLKWEQIRLMGRRRRAREKRREQRRKRSRATTTGT</sequence>
<gene>
    <name evidence="2" type="ORF">GCM10009675_43900</name>
</gene>
<evidence type="ECO:0000313" key="3">
    <source>
        <dbReference type="Proteomes" id="UP001500467"/>
    </source>
</evidence>
<evidence type="ECO:0000256" key="1">
    <source>
        <dbReference type="SAM" id="MobiDB-lite"/>
    </source>
</evidence>
<dbReference type="RefSeq" id="WP_253855559.1">
    <property type="nucleotide sequence ID" value="NZ_BAAALM010000016.1"/>
</dbReference>
<accession>A0ABN1VPJ1</accession>